<dbReference type="SUPFAM" id="SSF50965">
    <property type="entry name" value="Galactose oxidase, central domain"/>
    <property type="match status" value="1"/>
</dbReference>
<evidence type="ECO:0000313" key="5">
    <source>
        <dbReference type="Proteomes" id="UP000836841"/>
    </source>
</evidence>
<keyword evidence="1" id="KW-0732">Signal</keyword>
<dbReference type="PANTHER" id="PTHR32208:SF63">
    <property type="entry name" value="GLYOXAL OXIDASE-RELATED PROTEIN"/>
    <property type="match status" value="1"/>
</dbReference>
<accession>A0AAU9STC2</accession>
<dbReference type="PANTHER" id="PTHR32208">
    <property type="entry name" value="SECRETED PROTEIN-RELATED"/>
    <property type="match status" value="1"/>
</dbReference>
<dbReference type="InterPro" id="IPR015202">
    <property type="entry name" value="GO-like_E_set"/>
</dbReference>
<gene>
    <name evidence="4" type="ORF">TAV2_LOCUS19272</name>
</gene>
<proteinExistence type="predicted"/>
<organism evidence="4 5">
    <name type="scientific">Thlaspi arvense</name>
    <name type="common">Field penny-cress</name>
    <dbReference type="NCBI Taxonomy" id="13288"/>
    <lineage>
        <taxon>Eukaryota</taxon>
        <taxon>Viridiplantae</taxon>
        <taxon>Streptophyta</taxon>
        <taxon>Embryophyta</taxon>
        <taxon>Tracheophyta</taxon>
        <taxon>Spermatophyta</taxon>
        <taxon>Magnoliopsida</taxon>
        <taxon>eudicotyledons</taxon>
        <taxon>Gunneridae</taxon>
        <taxon>Pentapetalae</taxon>
        <taxon>rosids</taxon>
        <taxon>malvids</taxon>
        <taxon>Brassicales</taxon>
        <taxon>Brassicaceae</taxon>
        <taxon>Thlaspideae</taxon>
        <taxon>Thlaspi</taxon>
    </lineage>
</organism>
<keyword evidence="5" id="KW-1185">Reference proteome</keyword>
<dbReference type="Pfam" id="PF09118">
    <property type="entry name" value="GO-like_E_set"/>
    <property type="match status" value="1"/>
</dbReference>
<dbReference type="Proteomes" id="UP000836841">
    <property type="component" value="Chromosome 6"/>
</dbReference>
<dbReference type="InterPro" id="IPR009880">
    <property type="entry name" value="Glyoxal_oxidase_N"/>
</dbReference>
<name>A0AAU9STC2_THLAR</name>
<dbReference type="Pfam" id="PF07250">
    <property type="entry name" value="Glyoxal_oxid_N"/>
    <property type="match status" value="1"/>
</dbReference>
<dbReference type="InterPro" id="IPR037293">
    <property type="entry name" value="Gal_Oxidase_central_sf"/>
</dbReference>
<evidence type="ECO:0000256" key="1">
    <source>
        <dbReference type="ARBA" id="ARBA00022729"/>
    </source>
</evidence>
<evidence type="ECO:0000313" key="4">
    <source>
        <dbReference type="EMBL" id="CAH2072351.1"/>
    </source>
</evidence>
<dbReference type="InterPro" id="IPR014756">
    <property type="entry name" value="Ig_E-set"/>
</dbReference>
<dbReference type="CDD" id="cd02851">
    <property type="entry name" value="E_set_GO_C"/>
    <property type="match status" value="1"/>
</dbReference>
<evidence type="ECO:0000259" key="2">
    <source>
        <dbReference type="Pfam" id="PF07250"/>
    </source>
</evidence>
<evidence type="ECO:0000259" key="3">
    <source>
        <dbReference type="Pfam" id="PF09118"/>
    </source>
</evidence>
<dbReference type="InterPro" id="IPR011043">
    <property type="entry name" value="Gal_Oxase/kelch_b-propeller"/>
</dbReference>
<sequence length="908" mass="99851">MVSVLMLAAVSEAIFPLPFLPFLPGFNSFRDNSAVNAAKPVAAAAGGKAAGRRRGVVPEAQTNWPGRWELFLQSSGVSAMHAILMPLINQVQFYDATIWRISKIKLPANIPCHVVNAKTNKIDCWAHSVQVDVNTGALRPLSLSTDTWCSSGGLTVNGTLVSTGGYGGGANTARYLAACDNCGWVEYPQALAAKRWYSTQATLPDGKFFVIGGRDALNYEYIPEEGQNNRKLYDSLLLRQTDDPEENNLYPFVWLNTDGNLFIFANNRSILLSPKTNQVIKEFPQLPGGTRNYPGSGSSALLPIHLYVKNPKVIPAEVLVCGGTKQDAYYRAGKKVFEPALQDCARIRINSAKPRWKKEMMPTPRVMSDTVILPSGDILLVNGGKRGCSGWGYGKDPAFSPILYKPRAPRGKRFRELAASTIPRMYHSIAIALPDGKVLVGGSNTNDGYKYNVEFPTELRVEKFSPPYLDPALANLRPKIVNNATPKQIRYGQNFNVRVNLNQKDVTKENLKVHMLAPSFTTHSISMNMRLLLLGIAGVKPAGAGSFEIQAVAPPSGNIAPPGYYLLYAVYKGVPSIVSSIIRLCIKSSNFIEIAIAAKTRTESKFSQAKIDIARNGVTLIQRFQLQQIKIPNAAVAAKVVALVTGTAIEIGAWLRRAKNVAEAERFIRKGTEYCQKRRRLIQSRRAFRIFRRRGGDPVAKDEDFLSQARAPRRIRALVAPHTSPTATIFSMSSFILIPAGERQREKISDAVKIFLLQIPPGNNVIEVTIQYNVSFKMPNNQNTIHTESHFPLIKKATGSKLVKQATNMIKQCLSLGLLMFSNFARYDSFFGRALGDFIMGFSCSVLWKNSISPIELCFFVSDDNLHPMKSDSFLEFGVSAATTFSVSSYSDSASLSDLPSASPISCL</sequence>
<reference evidence="4 5" key="1">
    <citation type="submission" date="2022-03" db="EMBL/GenBank/DDBJ databases">
        <authorList>
            <person name="Nunn A."/>
            <person name="Chopra R."/>
            <person name="Nunn A."/>
            <person name="Contreras Garrido A."/>
        </authorList>
    </citation>
    <scope>NUCLEOTIDE SEQUENCE [LARGE SCALE GENOMIC DNA]</scope>
</reference>
<feature type="domain" description="Glyoxal oxidase N-terminal" evidence="2">
    <location>
        <begin position="80"/>
        <end position="468"/>
    </location>
</feature>
<dbReference type="Gene3D" id="2.130.10.80">
    <property type="entry name" value="Galactose oxidase/kelch, beta-propeller"/>
    <property type="match status" value="1"/>
</dbReference>
<protein>
    <recommendedName>
        <fullName evidence="6">Aldehyde oxidase GLOX1</fullName>
    </recommendedName>
</protein>
<dbReference type="EMBL" id="OU466862">
    <property type="protein sequence ID" value="CAH2072351.1"/>
    <property type="molecule type" value="Genomic_DNA"/>
</dbReference>
<feature type="domain" description="Galactose oxidase-like Early set" evidence="3">
    <location>
        <begin position="477"/>
        <end position="577"/>
    </location>
</feature>
<evidence type="ECO:0008006" key="6">
    <source>
        <dbReference type="Google" id="ProtNLM"/>
    </source>
</evidence>
<dbReference type="AlphaFoldDB" id="A0AAU9STC2"/>
<dbReference type="SUPFAM" id="SSF81296">
    <property type="entry name" value="E set domains"/>
    <property type="match status" value="1"/>
</dbReference>
<dbReference type="InterPro" id="IPR013783">
    <property type="entry name" value="Ig-like_fold"/>
</dbReference>
<dbReference type="Gene3D" id="2.60.40.10">
    <property type="entry name" value="Immunoglobulins"/>
    <property type="match status" value="1"/>
</dbReference>